<proteinExistence type="inferred from homology"/>
<protein>
    <recommendedName>
        <fullName evidence="4">Aminopeptidase</fullName>
    </recommendedName>
</protein>
<dbReference type="Pfam" id="PF03051">
    <property type="entry name" value="Peptidase_C1_2"/>
    <property type="match status" value="1"/>
</dbReference>
<feature type="active site" evidence="5">
    <location>
        <position position="373"/>
    </location>
</feature>
<dbReference type="InterPro" id="IPR004134">
    <property type="entry name" value="Peptidase_C1B"/>
</dbReference>
<dbReference type="AlphaFoldDB" id="A0A068NVD5"/>
<evidence type="ECO:0000256" key="5">
    <source>
        <dbReference type="PIRSR" id="PIRSR005700-1"/>
    </source>
</evidence>
<evidence type="ECO:0000256" key="4">
    <source>
        <dbReference type="PIRNR" id="PIRNR005700"/>
    </source>
</evidence>
<dbReference type="CDD" id="cd00585">
    <property type="entry name" value="Peptidase_C1B"/>
    <property type="match status" value="1"/>
</dbReference>
<comment type="similarity">
    <text evidence="4">Belongs to the peptidase C1 family.</text>
</comment>
<reference evidence="6 7" key="1">
    <citation type="journal article" date="2014" name="PLoS ONE">
        <title>The first complete genome sequence of the class fimbriimonadia in the phylum armatimonadetes.</title>
        <authorList>
            <person name="Hu Z.Y."/>
            <person name="Wang Y.Z."/>
            <person name="Im W.T."/>
            <person name="Wang S.Y."/>
            <person name="Zhao G.P."/>
            <person name="Zheng H.J."/>
            <person name="Quan Z.X."/>
        </authorList>
    </citation>
    <scope>NUCLEOTIDE SEQUENCE [LARGE SCALE GENOMIC DNA]</scope>
    <source>
        <strain evidence="6">Gsoil 348</strain>
    </source>
</reference>
<evidence type="ECO:0000256" key="3">
    <source>
        <dbReference type="ARBA" id="ARBA00022807"/>
    </source>
</evidence>
<dbReference type="GO" id="GO:0070005">
    <property type="term" value="F:cysteine-type aminopeptidase activity"/>
    <property type="evidence" value="ECO:0007669"/>
    <property type="project" value="InterPro"/>
</dbReference>
<dbReference type="HOGENOM" id="CLU_038600_0_1_0"/>
<keyword evidence="4 6" id="KW-0031">Aminopeptidase</keyword>
<dbReference type="OrthoDB" id="1111399at2"/>
<accession>A0A068NVD5</accession>
<dbReference type="EMBL" id="CP007139">
    <property type="protein sequence ID" value="AIE87411.1"/>
    <property type="molecule type" value="Genomic_DNA"/>
</dbReference>
<feature type="active site" evidence="5">
    <location>
        <position position="395"/>
    </location>
</feature>
<dbReference type="Gene3D" id="3.90.70.10">
    <property type="entry name" value="Cysteine proteinases"/>
    <property type="match status" value="1"/>
</dbReference>
<evidence type="ECO:0000256" key="1">
    <source>
        <dbReference type="ARBA" id="ARBA00022670"/>
    </source>
</evidence>
<dbReference type="GO" id="GO:0006508">
    <property type="term" value="P:proteolysis"/>
    <property type="evidence" value="ECO:0007669"/>
    <property type="project" value="UniProtKB-KW"/>
</dbReference>
<dbReference type="PROSITE" id="PS00139">
    <property type="entry name" value="THIOL_PROTEASE_CYS"/>
    <property type="match status" value="1"/>
</dbReference>
<gene>
    <name evidence="6" type="ORF">OP10G_4043</name>
</gene>
<dbReference type="InterPro" id="IPR038765">
    <property type="entry name" value="Papain-like_cys_pep_sf"/>
</dbReference>
<dbReference type="RefSeq" id="WP_025228690.1">
    <property type="nucleotide sequence ID" value="NZ_CP007139.1"/>
</dbReference>
<keyword evidence="2 4" id="KW-0378">Hydrolase</keyword>
<dbReference type="KEGG" id="fgi:OP10G_4043"/>
<keyword evidence="3 4" id="KW-0788">Thiol protease</keyword>
<dbReference type="PIRSF" id="PIRSF005700">
    <property type="entry name" value="PepC"/>
    <property type="match status" value="1"/>
</dbReference>
<evidence type="ECO:0000313" key="6">
    <source>
        <dbReference type="EMBL" id="AIE87411.1"/>
    </source>
</evidence>
<dbReference type="eggNOG" id="COG3579">
    <property type="taxonomic scope" value="Bacteria"/>
</dbReference>
<dbReference type="InterPro" id="IPR000169">
    <property type="entry name" value="Pept_cys_AS"/>
</dbReference>
<dbReference type="SUPFAM" id="SSF54001">
    <property type="entry name" value="Cysteine proteinases"/>
    <property type="match status" value="1"/>
</dbReference>
<dbReference type="STRING" id="661478.OP10G_4043"/>
<evidence type="ECO:0000313" key="7">
    <source>
        <dbReference type="Proteomes" id="UP000027982"/>
    </source>
</evidence>
<dbReference type="GO" id="GO:0009636">
    <property type="term" value="P:response to toxic substance"/>
    <property type="evidence" value="ECO:0007669"/>
    <property type="project" value="TreeGrafter"/>
</dbReference>
<dbReference type="GO" id="GO:0043418">
    <property type="term" value="P:homocysteine catabolic process"/>
    <property type="evidence" value="ECO:0007669"/>
    <property type="project" value="TreeGrafter"/>
</dbReference>
<feature type="active site" evidence="5">
    <location>
        <position position="78"/>
    </location>
</feature>
<keyword evidence="7" id="KW-1185">Reference proteome</keyword>
<sequence>MDLVQTSSSAGALSPDDLRGFQSAFDNDPAYRAAMNAVTTTTVTQVALNRRKAALVNHSFSVHLPENPATSQKSSGRCWMFAALNTFRTKAQQVMNMEAGFEFSQNYILFWDKLEKANYFLENILATLDEPEGSRLLDWLMVAPQNDGGQWDMFVNLIQKYGVVPKSVMPETESSSSTGRMADFVTTKLREYACRLRGAHRSGASEGDLREQKQGYMTEVYRMLCIHLGEPPSRFQWQWRDKDRVFHRAGALTPQEFYAKYVGVDLSEMVCLIHDPRPGHDFNRAFTVKFLGNVVGGRPTEYLNVELDVIKQAAIKQLQAGDSVWFGCDVGKHLHKDLGVMDLDLYDFDLVYGTTPAMSKAERLMYGQSLMTHAMVFTGVDLSDEGRPSKWRVENSWSAEPGDKGFFQMTDRWFDEYTYEVVVSKNHVPGDSLRALEAAPVELEPWDPMGSLA</sequence>
<name>A0A068NVD5_FIMGI</name>
<dbReference type="Proteomes" id="UP000027982">
    <property type="component" value="Chromosome"/>
</dbReference>
<evidence type="ECO:0000256" key="2">
    <source>
        <dbReference type="ARBA" id="ARBA00022801"/>
    </source>
</evidence>
<organism evidence="6 7">
    <name type="scientific">Fimbriimonas ginsengisoli Gsoil 348</name>
    <dbReference type="NCBI Taxonomy" id="661478"/>
    <lineage>
        <taxon>Bacteria</taxon>
        <taxon>Bacillati</taxon>
        <taxon>Armatimonadota</taxon>
        <taxon>Fimbriimonadia</taxon>
        <taxon>Fimbriimonadales</taxon>
        <taxon>Fimbriimonadaceae</taxon>
        <taxon>Fimbriimonas</taxon>
    </lineage>
</organism>
<dbReference type="PANTHER" id="PTHR10363:SF2">
    <property type="entry name" value="BLEOMYCIN HYDROLASE"/>
    <property type="match status" value="1"/>
</dbReference>
<keyword evidence="1 4" id="KW-0645">Protease</keyword>
<dbReference type="PANTHER" id="PTHR10363">
    <property type="entry name" value="BLEOMYCIN HYDROLASE"/>
    <property type="match status" value="1"/>
</dbReference>
<dbReference type="GO" id="GO:0005737">
    <property type="term" value="C:cytoplasm"/>
    <property type="evidence" value="ECO:0007669"/>
    <property type="project" value="TreeGrafter"/>
</dbReference>